<dbReference type="EMBL" id="BACD03000008">
    <property type="protein sequence ID" value="GAO47360.1"/>
    <property type="molecule type" value="Genomic_DNA"/>
</dbReference>
<reference evidence="2 3" key="3">
    <citation type="journal article" date="2015" name="Genome Announc.">
        <title>Draft Genome Sequence of the Archiascomycetous Yeast Saitoella complicata.</title>
        <authorList>
            <person name="Yamauchi K."/>
            <person name="Kondo S."/>
            <person name="Hamamoto M."/>
            <person name="Takahashi Y."/>
            <person name="Ogura Y."/>
            <person name="Hayashi T."/>
            <person name="Nishida H."/>
        </authorList>
    </citation>
    <scope>NUCLEOTIDE SEQUENCE [LARGE SCALE GENOMIC DNA]</scope>
    <source>
        <strain evidence="2 3">NRRL Y-17804</strain>
    </source>
</reference>
<feature type="transmembrane region" description="Helical" evidence="1">
    <location>
        <begin position="65"/>
        <end position="87"/>
    </location>
</feature>
<accession>A0A0E9ND91</accession>
<keyword evidence="1" id="KW-1133">Transmembrane helix</keyword>
<reference evidence="2 3" key="1">
    <citation type="journal article" date="2011" name="J. Gen. Appl. Microbiol.">
        <title>Draft genome sequencing of the enigmatic yeast Saitoella complicata.</title>
        <authorList>
            <person name="Nishida H."/>
            <person name="Hamamoto M."/>
            <person name="Sugiyama J."/>
        </authorList>
    </citation>
    <scope>NUCLEOTIDE SEQUENCE [LARGE SCALE GENOMIC DNA]</scope>
    <source>
        <strain evidence="2 3">NRRL Y-17804</strain>
    </source>
</reference>
<gene>
    <name evidence="2" type="ORF">G7K_1568-t1</name>
</gene>
<evidence type="ECO:0000256" key="1">
    <source>
        <dbReference type="SAM" id="Phobius"/>
    </source>
</evidence>
<evidence type="ECO:0000313" key="2">
    <source>
        <dbReference type="EMBL" id="GAO47360.1"/>
    </source>
</evidence>
<evidence type="ECO:0000313" key="3">
    <source>
        <dbReference type="Proteomes" id="UP000033140"/>
    </source>
</evidence>
<comment type="caution">
    <text evidence="2">The sequence shown here is derived from an EMBL/GenBank/DDBJ whole genome shotgun (WGS) entry which is preliminary data.</text>
</comment>
<proteinExistence type="predicted"/>
<keyword evidence="1" id="KW-0472">Membrane</keyword>
<organism evidence="2 3">
    <name type="scientific">Saitoella complicata (strain BCRC 22490 / CBS 7301 / JCM 7358 / NBRC 10748 / NRRL Y-17804)</name>
    <dbReference type="NCBI Taxonomy" id="698492"/>
    <lineage>
        <taxon>Eukaryota</taxon>
        <taxon>Fungi</taxon>
        <taxon>Dikarya</taxon>
        <taxon>Ascomycota</taxon>
        <taxon>Taphrinomycotina</taxon>
        <taxon>Taphrinomycotina incertae sedis</taxon>
        <taxon>Saitoella</taxon>
    </lineage>
</organism>
<dbReference type="Proteomes" id="UP000033140">
    <property type="component" value="Unassembled WGS sequence"/>
</dbReference>
<name>A0A0E9ND91_SAICN</name>
<keyword evidence="3" id="KW-1185">Reference proteome</keyword>
<keyword evidence="1" id="KW-0812">Transmembrane</keyword>
<reference evidence="2 3" key="2">
    <citation type="journal article" date="2014" name="J. Gen. Appl. Microbiol.">
        <title>The early diverging ascomycetous budding yeast Saitoella complicata has three histone deacetylases belonging to the Clr6, Hos2, and Rpd3 lineages.</title>
        <authorList>
            <person name="Nishida H."/>
            <person name="Matsumoto T."/>
            <person name="Kondo S."/>
            <person name="Hamamoto M."/>
            <person name="Yoshikawa H."/>
        </authorList>
    </citation>
    <scope>NUCLEOTIDE SEQUENCE [LARGE SCALE GENOMIC DNA]</scope>
    <source>
        <strain evidence="2 3">NRRL Y-17804</strain>
    </source>
</reference>
<dbReference type="AlphaFoldDB" id="A0A0E9ND91"/>
<protein>
    <submittedName>
        <fullName evidence="2">Uncharacterized protein</fullName>
    </submittedName>
</protein>
<sequence length="88" mass="10124">MTGAVVADERLPGLFIEHLSIHSFCAQTEIADASLRETPQTTHATLADRFEINTRKSRNKRRNRFFCAFLVSHNLHAPFPFIFSFLFL</sequence>